<protein>
    <recommendedName>
        <fullName evidence="4">Baseplate assembly protein</fullName>
    </recommendedName>
</protein>
<feature type="region of interest" description="Disordered" evidence="1">
    <location>
        <begin position="1"/>
        <end position="24"/>
    </location>
</feature>
<dbReference type="NCBIfam" id="TIGR02243">
    <property type="entry name" value="putative baseplate assembly protein"/>
    <property type="match status" value="1"/>
</dbReference>
<proteinExistence type="predicted"/>
<dbReference type="InterPro" id="IPR011749">
    <property type="entry name" value="CHP02243"/>
</dbReference>
<dbReference type="EMBL" id="BMMS01000024">
    <property type="protein sequence ID" value="GGO94873.1"/>
    <property type="molecule type" value="Genomic_DNA"/>
</dbReference>
<reference evidence="2" key="2">
    <citation type="submission" date="2020-09" db="EMBL/GenBank/DDBJ databases">
        <authorList>
            <person name="Sun Q."/>
            <person name="Zhou Y."/>
        </authorList>
    </citation>
    <scope>NUCLEOTIDE SEQUENCE</scope>
    <source>
        <strain evidence="2">CGMCC 4.7201</strain>
    </source>
</reference>
<dbReference type="RefSeq" id="WP_189134104.1">
    <property type="nucleotide sequence ID" value="NZ_BMMS01000024.1"/>
</dbReference>
<accession>A0A917ZVZ3</accession>
<comment type="caution">
    <text evidence="2">The sequence shown here is derived from an EMBL/GenBank/DDBJ whole genome shotgun (WGS) entry which is preliminary data.</text>
</comment>
<gene>
    <name evidence="2" type="ORF">GCM10012280_50770</name>
</gene>
<evidence type="ECO:0008006" key="4">
    <source>
        <dbReference type="Google" id="ProtNLM"/>
    </source>
</evidence>
<keyword evidence="3" id="KW-1185">Reference proteome</keyword>
<name>A0A917ZVZ3_9ACTN</name>
<evidence type="ECO:0000313" key="2">
    <source>
        <dbReference type="EMBL" id="GGO94873.1"/>
    </source>
</evidence>
<reference evidence="2" key="1">
    <citation type="journal article" date="2014" name="Int. J. Syst. Evol. Microbiol.">
        <title>Complete genome sequence of Corynebacterium casei LMG S-19264T (=DSM 44701T), isolated from a smear-ripened cheese.</title>
        <authorList>
            <consortium name="US DOE Joint Genome Institute (JGI-PGF)"/>
            <person name="Walter F."/>
            <person name="Albersmeier A."/>
            <person name="Kalinowski J."/>
            <person name="Ruckert C."/>
        </authorList>
    </citation>
    <scope>NUCLEOTIDE SEQUENCE</scope>
    <source>
        <strain evidence="2">CGMCC 4.7201</strain>
    </source>
</reference>
<dbReference type="Proteomes" id="UP000641932">
    <property type="component" value="Unassembled WGS sequence"/>
</dbReference>
<evidence type="ECO:0000256" key="1">
    <source>
        <dbReference type="SAM" id="MobiDB-lite"/>
    </source>
</evidence>
<evidence type="ECO:0000313" key="3">
    <source>
        <dbReference type="Proteomes" id="UP000641932"/>
    </source>
</evidence>
<dbReference type="AlphaFoldDB" id="A0A917ZVZ3"/>
<sequence length="1052" mass="113112">MSAGTTGPAGGCGTERRRGDVRAAGGNGVDAVEVSDDGLTLTVTFLGKAPSPCRIGPENIRVDGGRRITGIRALEVSVEVEEDPELDDRMIVRLDRAGDTSRYRLCVVEADPYGRPGEGPYPGFDPRYHCAQFTFERSCPTPFDCRSEEPCPPETRPQPVIDYTARDYDSLRRLALDRLTLTAPDWVERHAADLGVTLVELLAHTADQIGYQQDAVATEAYLDTARRRVSVRRHVRLIDYPMHDGCNARTFVTLETGTRTVLEAGTYRFAAVDVSMLGPQERPDLGTAIRDEDLDTVTENALLEVFEPLGGCDLPLRPEHNAIRFWTWGDEECHLAEGATSATLRDDWEDGERCEEGERVLSLRPGDVLLIEEVLGPVTGAAADADPAHRQAVRLTSVTPLVDELYEQPVVEVTWAAEDALTFPVCVSARAGTDCELVEDISLARGNTVLVDHGRSLTFCDGAPEDVPVPPEPVTVSPCAPPDFGCGDRAEASGPARAVHGLLDRARSGRQLEPDDIRELFRLVGEEALSRAGLDIHLAPGSSDEKVRPPTADEQAAALETLLAQVTYPVVPGGFRPVLKYAPVTQSAPYPHPSHVAAAQADLIAAIPRRLRARLEQLWRQVRSGDDLSRAQVAELTVVFGSRTLDELRLNHRPAHALRELLARGPRLLASKLRRLEALVGRARAGAVLDRHTSWEIGHSWGEAYAEGLDPEDPGLAGPASSAIGQDPRSALPAVRASDGSKVFLPRRDLLSSGHRAPHLVGELEDDGRLALRFGDGRHGAAPTPGSHLDIAYRVGNGPAGNVGAEAVNHLVLCGGSEGCAVTRVRNPLPASGGTDPEPLEQVRQLAPLAPRRVLRRAVTAEDYAQLATGVPGVQRAAADFRWTGAVMEVHVAVDPLGSGAPDPILLETVGYVLDTYRLIGHDVVVHPARLVPLDIELAVCAAPGHQRGHVLADLRRVLGTGTRADGRLGFFHPDALTFGEPVRVSTLVAAAAAVPGVVSAQVTRLRRLFHHDDGELEAGLLKLGPLEIASCDNDPDRPENGRLSIVIGGGR</sequence>
<organism evidence="2 3">
    <name type="scientific">Wenjunlia tyrosinilytica</name>
    <dbReference type="NCBI Taxonomy" id="1544741"/>
    <lineage>
        <taxon>Bacteria</taxon>
        <taxon>Bacillati</taxon>
        <taxon>Actinomycetota</taxon>
        <taxon>Actinomycetes</taxon>
        <taxon>Kitasatosporales</taxon>
        <taxon>Streptomycetaceae</taxon>
        <taxon>Wenjunlia</taxon>
    </lineage>
</organism>